<protein>
    <recommendedName>
        <fullName evidence="3">Antibiotic biosynthesis monooxygenase</fullName>
    </recommendedName>
</protein>
<gene>
    <name evidence="1" type="ORF">EV379_1375</name>
</gene>
<evidence type="ECO:0000313" key="1">
    <source>
        <dbReference type="EMBL" id="RZU65056.1"/>
    </source>
</evidence>
<dbReference type="OrthoDB" id="4578588at2"/>
<keyword evidence="2" id="KW-1185">Reference proteome</keyword>
<dbReference type="AlphaFoldDB" id="A0A4V2GAP1"/>
<organism evidence="1 2">
    <name type="scientific">Microterricola gilva</name>
    <dbReference type="NCBI Taxonomy" id="393267"/>
    <lineage>
        <taxon>Bacteria</taxon>
        <taxon>Bacillati</taxon>
        <taxon>Actinomycetota</taxon>
        <taxon>Actinomycetes</taxon>
        <taxon>Micrococcales</taxon>
        <taxon>Microbacteriaceae</taxon>
        <taxon>Microterricola</taxon>
    </lineage>
</organism>
<proteinExistence type="predicted"/>
<evidence type="ECO:0000313" key="2">
    <source>
        <dbReference type="Proteomes" id="UP000291483"/>
    </source>
</evidence>
<comment type="caution">
    <text evidence="1">The sequence shown here is derived from an EMBL/GenBank/DDBJ whole genome shotgun (WGS) entry which is preliminary data.</text>
</comment>
<evidence type="ECO:0008006" key="3">
    <source>
        <dbReference type="Google" id="ProtNLM"/>
    </source>
</evidence>
<sequence length="98" mass="10794">MITLRIEHPISDFDTWKAAFDRDPADRRASGVLHYTICRPLDDPRFVTIDLDFATVAEAEGLLATMTRVWASGVAAPALAGTPYTRILQPVEVVELAP</sequence>
<dbReference type="EMBL" id="SHLC01000001">
    <property type="protein sequence ID" value="RZU65056.1"/>
    <property type="molecule type" value="Genomic_DNA"/>
</dbReference>
<name>A0A4V2GAP1_9MICO</name>
<accession>A0A4V2GAP1</accession>
<reference evidence="1 2" key="1">
    <citation type="submission" date="2019-02" db="EMBL/GenBank/DDBJ databases">
        <title>Sequencing the genomes of 1000 actinobacteria strains.</title>
        <authorList>
            <person name="Klenk H.-P."/>
        </authorList>
    </citation>
    <scope>NUCLEOTIDE SEQUENCE [LARGE SCALE GENOMIC DNA]</scope>
    <source>
        <strain evidence="1 2">DSM 18319</strain>
    </source>
</reference>
<dbReference type="RefSeq" id="WP_130505460.1">
    <property type="nucleotide sequence ID" value="NZ_SHLC01000001.1"/>
</dbReference>
<dbReference type="Proteomes" id="UP000291483">
    <property type="component" value="Unassembled WGS sequence"/>
</dbReference>